<dbReference type="Gene3D" id="2.160.20.10">
    <property type="entry name" value="Single-stranded right-handed beta-helix, Pectin lyase-like"/>
    <property type="match status" value="1"/>
</dbReference>
<evidence type="ECO:0000313" key="3">
    <source>
        <dbReference type="Proteomes" id="UP000319143"/>
    </source>
</evidence>
<dbReference type="InterPro" id="IPR011050">
    <property type="entry name" value="Pectin_lyase_fold/virulence"/>
</dbReference>
<reference evidence="2 3" key="1">
    <citation type="submission" date="2019-02" db="EMBL/GenBank/DDBJ databases">
        <title>Deep-cultivation of Planctomycetes and their phenomic and genomic characterization uncovers novel biology.</title>
        <authorList>
            <person name="Wiegand S."/>
            <person name="Jogler M."/>
            <person name="Boedeker C."/>
            <person name="Pinto D."/>
            <person name="Vollmers J."/>
            <person name="Rivas-Marin E."/>
            <person name="Kohn T."/>
            <person name="Peeters S.H."/>
            <person name="Heuer A."/>
            <person name="Rast P."/>
            <person name="Oberbeckmann S."/>
            <person name="Bunk B."/>
            <person name="Jeske O."/>
            <person name="Meyerdierks A."/>
            <person name="Storesund J.E."/>
            <person name="Kallscheuer N."/>
            <person name="Luecker S."/>
            <person name="Lage O.M."/>
            <person name="Pohl T."/>
            <person name="Merkel B.J."/>
            <person name="Hornburger P."/>
            <person name="Mueller R.-W."/>
            <person name="Bruemmer F."/>
            <person name="Labrenz M."/>
            <person name="Spormann A.M."/>
            <person name="Op Den Camp H."/>
            <person name="Overmann J."/>
            <person name="Amann R."/>
            <person name="Jetten M.S.M."/>
            <person name="Mascher T."/>
            <person name="Medema M.H."/>
            <person name="Devos D.P."/>
            <person name="Kaster A.-K."/>
            <person name="Ovreas L."/>
            <person name="Rohde M."/>
            <person name="Galperin M.Y."/>
            <person name="Jogler C."/>
        </authorList>
    </citation>
    <scope>NUCLEOTIDE SEQUENCE [LARGE SCALE GENOMIC DNA]</scope>
    <source>
        <strain evidence="2 3">Poly41</strain>
    </source>
</reference>
<feature type="compositionally biased region" description="Basic and acidic residues" evidence="1">
    <location>
        <begin position="534"/>
        <end position="554"/>
    </location>
</feature>
<evidence type="ECO:0000256" key="1">
    <source>
        <dbReference type="SAM" id="MobiDB-lite"/>
    </source>
</evidence>
<protein>
    <recommendedName>
        <fullName evidence="4">Right handed beta helix domain-containing protein</fullName>
    </recommendedName>
</protein>
<feature type="region of interest" description="Disordered" evidence="1">
    <location>
        <begin position="1"/>
        <end position="20"/>
    </location>
</feature>
<feature type="compositionally biased region" description="Basic and acidic residues" evidence="1">
    <location>
        <begin position="302"/>
        <end position="311"/>
    </location>
</feature>
<comment type="caution">
    <text evidence="2">The sequence shown here is derived from an EMBL/GenBank/DDBJ whole genome shotgun (WGS) entry which is preliminary data.</text>
</comment>
<dbReference type="Proteomes" id="UP000319143">
    <property type="component" value="Unassembled WGS sequence"/>
</dbReference>
<feature type="region of interest" description="Disordered" evidence="1">
    <location>
        <begin position="302"/>
        <end position="363"/>
    </location>
</feature>
<feature type="region of interest" description="Disordered" evidence="1">
    <location>
        <begin position="529"/>
        <end position="561"/>
    </location>
</feature>
<proteinExistence type="predicted"/>
<feature type="compositionally biased region" description="Basic and acidic residues" evidence="1">
    <location>
        <begin position="332"/>
        <end position="352"/>
    </location>
</feature>
<sequence length="561" mass="60863">MNRKPSPDRPDRPKRRSGSRLLNRTAPLSGRITAIFRINLGLSGKALAAGISWAQPAASALPLTKWRCPVKLWSVSVVLLAVVFCPTLNAQSTIEVSTLSALRAAVQESDQEIVMKPGRYTLTDLPDGFRNFPCSGSNNTIDLSDVHVTVPVGTTPRSYIILSGNNNVFRGGTFEDTYQNGLEEVTDFSVYNQNRSTLAKGLSGSAVLAITGDNNRVADTKLTIRGSFPYGYGSLYGIGSDNVYGLDKRCGILVKGESNTIDGCEIQQRAFGHGIYMQSPADKTIVKNTLVEGAMRPSKDLYLETNPKDLPARSNYKIPSSKSTRRRGRNRSRYENENRDRNANRDGAREENGGTPIPKDTMIPLSEDGIRVYTDGGSVTVENCTVKKMRGGIRLYLARHATVINSTAIDCGSTNFNLPSGGMVTGSTGNFAYAPLSDFRLGKSGQALELTILPSPHALGPHNLADILGNDHHIVFHRTEGPLDTNLRPIVIEGDGSTIRNETEYPITLQSSASGNTVVSFGPVTDLGSNNKISRIEQTKSGSDRDGEYREGRRPVVGRLN</sequence>
<evidence type="ECO:0000313" key="2">
    <source>
        <dbReference type="EMBL" id="TWU37343.1"/>
    </source>
</evidence>
<dbReference type="EMBL" id="SJPV01000005">
    <property type="protein sequence ID" value="TWU37343.1"/>
    <property type="molecule type" value="Genomic_DNA"/>
</dbReference>
<feature type="compositionally biased region" description="Basic and acidic residues" evidence="1">
    <location>
        <begin position="1"/>
        <end position="11"/>
    </location>
</feature>
<name>A0A5C6DIX6_9BACT</name>
<organism evidence="2 3">
    <name type="scientific">Novipirellula artificiosorum</name>
    <dbReference type="NCBI Taxonomy" id="2528016"/>
    <lineage>
        <taxon>Bacteria</taxon>
        <taxon>Pseudomonadati</taxon>
        <taxon>Planctomycetota</taxon>
        <taxon>Planctomycetia</taxon>
        <taxon>Pirellulales</taxon>
        <taxon>Pirellulaceae</taxon>
        <taxon>Novipirellula</taxon>
    </lineage>
</organism>
<dbReference type="SUPFAM" id="SSF51126">
    <property type="entry name" value="Pectin lyase-like"/>
    <property type="match status" value="1"/>
</dbReference>
<accession>A0A5C6DIX6</accession>
<dbReference type="InterPro" id="IPR012334">
    <property type="entry name" value="Pectin_lyas_fold"/>
</dbReference>
<dbReference type="AlphaFoldDB" id="A0A5C6DIX6"/>
<gene>
    <name evidence="2" type="ORF">Poly41_34730</name>
</gene>
<evidence type="ECO:0008006" key="4">
    <source>
        <dbReference type="Google" id="ProtNLM"/>
    </source>
</evidence>
<keyword evidence="3" id="KW-1185">Reference proteome</keyword>